<feature type="compositionally biased region" description="Basic residues" evidence="1">
    <location>
        <begin position="25"/>
        <end position="41"/>
    </location>
</feature>
<protein>
    <submittedName>
        <fullName evidence="2">Uncharacterized protein</fullName>
    </submittedName>
</protein>
<feature type="non-terminal residue" evidence="2">
    <location>
        <position position="1"/>
    </location>
</feature>
<accession>A0A6J4HTF3</accession>
<sequence>CWKGNRGSGTCQPCLTKGCQTARLRSGRSKKRAGVRKKGHLPWRSSPRERRTQPCRTPILRSFLRAALRPGGGRRTEGWRKAQLPAGASGFPGRSGAREN</sequence>
<feature type="non-terminal residue" evidence="2">
    <location>
        <position position="100"/>
    </location>
</feature>
<feature type="region of interest" description="Disordered" evidence="1">
    <location>
        <begin position="69"/>
        <end position="100"/>
    </location>
</feature>
<reference evidence="2" key="1">
    <citation type="submission" date="2020-02" db="EMBL/GenBank/DDBJ databases">
        <authorList>
            <person name="Meier V. D."/>
        </authorList>
    </citation>
    <scope>NUCLEOTIDE SEQUENCE</scope>
    <source>
        <strain evidence="2">AVDCRST_MAG56</strain>
    </source>
</reference>
<dbReference type="EMBL" id="CADCTQ010000093">
    <property type="protein sequence ID" value="CAA9232213.1"/>
    <property type="molecule type" value="Genomic_DNA"/>
</dbReference>
<proteinExistence type="predicted"/>
<evidence type="ECO:0000256" key="1">
    <source>
        <dbReference type="SAM" id="MobiDB-lite"/>
    </source>
</evidence>
<evidence type="ECO:0000313" key="2">
    <source>
        <dbReference type="EMBL" id="CAA9232213.1"/>
    </source>
</evidence>
<feature type="region of interest" description="Disordered" evidence="1">
    <location>
        <begin position="22"/>
        <end position="54"/>
    </location>
</feature>
<gene>
    <name evidence="2" type="ORF">AVDCRST_MAG56-990</name>
</gene>
<name>A0A6J4HTF3_9SPHI</name>
<dbReference type="AlphaFoldDB" id="A0A6J4HTF3"/>
<organism evidence="2">
    <name type="scientific">uncultured Cytophagales bacterium</name>
    <dbReference type="NCBI Taxonomy" id="158755"/>
    <lineage>
        <taxon>Bacteria</taxon>
        <taxon>Pseudomonadati</taxon>
        <taxon>Bacteroidota</taxon>
        <taxon>Sphingobacteriia</taxon>
        <taxon>Sphingobacteriales</taxon>
        <taxon>environmental samples</taxon>
    </lineage>
</organism>